<evidence type="ECO:0000313" key="7">
    <source>
        <dbReference type="EMBL" id="RHD58111.1"/>
    </source>
</evidence>
<evidence type="ECO:0000313" key="14">
    <source>
        <dbReference type="Proteomes" id="UP000260862"/>
    </source>
</evidence>
<evidence type="ECO:0000313" key="13">
    <source>
        <dbReference type="Proteomes" id="UP000260814"/>
    </source>
</evidence>
<accession>A0A3E4N220</accession>
<evidence type="ECO:0000313" key="11">
    <source>
        <dbReference type="EMBL" id="RHM94680.1"/>
    </source>
</evidence>
<evidence type="ECO:0000313" key="19">
    <source>
        <dbReference type="Proteomes" id="UP000285109"/>
    </source>
</evidence>
<reference evidence="2" key="2">
    <citation type="journal article" date="2021" name="PeerJ">
        <title>Extensive microbial diversity within the chicken gut microbiome revealed by metagenomics and culture.</title>
        <authorList>
            <person name="Gilroy R."/>
            <person name="Ravi A."/>
            <person name="Getino M."/>
            <person name="Pursley I."/>
            <person name="Horton D.L."/>
            <person name="Alikhan N.F."/>
            <person name="Baker D."/>
            <person name="Gharbi K."/>
            <person name="Hall N."/>
            <person name="Watson M."/>
            <person name="Adriaenssens E.M."/>
            <person name="Foster-Nyarko E."/>
            <person name="Jarju S."/>
            <person name="Secka A."/>
            <person name="Antonio M."/>
            <person name="Oren A."/>
            <person name="Chaudhuri R.R."/>
            <person name="La Ragione R."/>
            <person name="Hildebrand F."/>
            <person name="Pallen M.J."/>
        </authorList>
    </citation>
    <scope>NUCLEOTIDE SEQUENCE</scope>
    <source>
        <strain evidence="2">9794</strain>
    </source>
</reference>
<dbReference type="EMBL" id="QROI01000003">
    <property type="protein sequence ID" value="RHL18254.1"/>
    <property type="molecule type" value="Genomic_DNA"/>
</dbReference>
<dbReference type="EMBL" id="QSTF01000037">
    <property type="protein sequence ID" value="RGM37172.1"/>
    <property type="molecule type" value="Genomic_DNA"/>
</dbReference>
<dbReference type="EMBL" id="QRQK01000025">
    <property type="protein sequence ID" value="RHM94680.1"/>
    <property type="molecule type" value="Genomic_DNA"/>
</dbReference>
<evidence type="ECO:0000313" key="5">
    <source>
        <dbReference type="EMBL" id="RGM93041.1"/>
    </source>
</evidence>
<dbReference type="Proteomes" id="UP000260862">
    <property type="component" value="Unassembled WGS sequence"/>
</dbReference>
<reference evidence="2" key="3">
    <citation type="submission" date="2021-09" db="EMBL/GenBank/DDBJ databases">
        <authorList>
            <person name="Gilroy R."/>
        </authorList>
    </citation>
    <scope>NUCLEOTIDE SEQUENCE</scope>
    <source>
        <strain evidence="2">9794</strain>
    </source>
</reference>
<evidence type="ECO:0000313" key="17">
    <source>
        <dbReference type="Proteomes" id="UP000284916"/>
    </source>
</evidence>
<dbReference type="EMBL" id="QSJG01000003">
    <property type="protein sequence ID" value="RHD58111.1"/>
    <property type="molecule type" value="Genomic_DNA"/>
</dbReference>
<evidence type="ECO:0000256" key="1">
    <source>
        <dbReference type="SAM" id="Coils"/>
    </source>
</evidence>
<evidence type="ECO:0000313" key="9">
    <source>
        <dbReference type="EMBL" id="RHH46022.1"/>
    </source>
</evidence>
<evidence type="ECO:0000313" key="20">
    <source>
        <dbReference type="Proteomes" id="UP000285750"/>
    </source>
</evidence>
<dbReference type="Proteomes" id="UP000260814">
    <property type="component" value="Unassembled WGS sequence"/>
</dbReference>
<dbReference type="STRING" id="310297.BHV76_07220"/>
<evidence type="ECO:0000313" key="8">
    <source>
        <dbReference type="EMBL" id="RHF92009.1"/>
    </source>
</evidence>
<dbReference type="EMBL" id="QRHQ01000006">
    <property type="protein sequence ID" value="RHF92009.1"/>
    <property type="molecule type" value="Genomic_DNA"/>
</dbReference>
<dbReference type="Proteomes" id="UP000284916">
    <property type="component" value="Unassembled WGS sequence"/>
</dbReference>
<evidence type="ECO:0000313" key="12">
    <source>
        <dbReference type="Proteomes" id="UP000260780"/>
    </source>
</evidence>
<evidence type="ECO:0000313" key="18">
    <source>
        <dbReference type="Proteomes" id="UP000284998"/>
    </source>
</evidence>
<dbReference type="InterPro" id="IPR007060">
    <property type="entry name" value="FtsL/DivIC"/>
</dbReference>
<proteinExistence type="predicted"/>
<protein>
    <submittedName>
        <fullName evidence="3">Septum formation initiator family protein</fullName>
    </submittedName>
</protein>
<organism evidence="3 14">
    <name type="scientific">Phocaeicola plebeius</name>
    <dbReference type="NCBI Taxonomy" id="310297"/>
    <lineage>
        <taxon>Bacteria</taxon>
        <taxon>Pseudomonadati</taxon>
        <taxon>Bacteroidota</taxon>
        <taxon>Bacteroidia</taxon>
        <taxon>Bacteroidales</taxon>
        <taxon>Bacteroidaceae</taxon>
        <taxon>Phocaeicola</taxon>
    </lineage>
</organism>
<dbReference type="Proteomes" id="UP000285109">
    <property type="component" value="Unassembled WGS sequence"/>
</dbReference>
<sequence length="100" mass="12038">MGKLANIWAFIGRHKYWVTIGAFLLIIGVLDENSLIRRIAHKREIHQLNTEIERYRKQYEEDSKLLKEITSNKEALEKVAREKYLMKKENEDIFIFEEDK</sequence>
<dbReference type="Proteomes" id="UP000722357">
    <property type="component" value="Unassembled WGS sequence"/>
</dbReference>
<comment type="caution">
    <text evidence="3">The sequence shown here is derived from an EMBL/GenBank/DDBJ whole genome shotgun (WGS) entry which is preliminary data.</text>
</comment>
<dbReference type="EMBL" id="DYWE01000066">
    <property type="protein sequence ID" value="HJF81347.1"/>
    <property type="molecule type" value="Genomic_DNA"/>
</dbReference>
<dbReference type="Proteomes" id="UP000283485">
    <property type="component" value="Unassembled WGS sequence"/>
</dbReference>
<evidence type="ECO:0000313" key="2">
    <source>
        <dbReference type="EMBL" id="HJF81347.1"/>
    </source>
</evidence>
<dbReference type="Pfam" id="PF04977">
    <property type="entry name" value="DivIC"/>
    <property type="match status" value="1"/>
</dbReference>
<dbReference type="GeneID" id="43185863"/>
<dbReference type="RefSeq" id="WP_007563314.1">
    <property type="nucleotide sequence ID" value="NZ_CABKPU010000003.1"/>
</dbReference>
<dbReference type="Proteomes" id="UP000284998">
    <property type="component" value="Unassembled WGS sequence"/>
</dbReference>
<dbReference type="AlphaFoldDB" id="A0A3E4N220"/>
<dbReference type="EMBL" id="QSTW01000002">
    <property type="protein sequence ID" value="RGM93041.1"/>
    <property type="molecule type" value="Genomic_DNA"/>
</dbReference>
<evidence type="ECO:0000313" key="3">
    <source>
        <dbReference type="EMBL" id="RGK55967.1"/>
    </source>
</evidence>
<evidence type="ECO:0000313" key="16">
    <source>
        <dbReference type="Proteomes" id="UP000284361"/>
    </source>
</evidence>
<evidence type="ECO:0000313" key="15">
    <source>
        <dbReference type="Proteomes" id="UP000283485"/>
    </source>
</evidence>
<gene>
    <name evidence="10" type="ORF">DW035_02820</name>
    <name evidence="9" type="ORF">DW204_06790</name>
    <name evidence="8" type="ORF">DW653_04805</name>
    <name evidence="7" type="ORF">DW789_02565</name>
    <name evidence="6" type="ORF">DWY14_11725</name>
    <name evidence="11" type="ORF">DWZ34_12300</name>
    <name evidence="5" type="ORF">DXB87_03150</name>
    <name evidence="4" type="ORF">DXC17_12335</name>
    <name evidence="3" type="ORF">DXD04_08200</name>
    <name evidence="2" type="ORF">K8V40_06800</name>
</gene>
<dbReference type="Proteomes" id="UP000285750">
    <property type="component" value="Unassembled WGS sequence"/>
</dbReference>
<keyword evidence="14" id="KW-1185">Reference proteome</keyword>
<keyword evidence="1" id="KW-0175">Coiled coil</keyword>
<evidence type="ECO:0000313" key="10">
    <source>
        <dbReference type="EMBL" id="RHL18254.1"/>
    </source>
</evidence>
<dbReference type="Proteomes" id="UP000260780">
    <property type="component" value="Unassembled WGS sequence"/>
</dbReference>
<feature type="coiled-coil region" evidence="1">
    <location>
        <begin position="38"/>
        <end position="72"/>
    </location>
</feature>
<dbReference type="Proteomes" id="UP000284361">
    <property type="component" value="Unassembled WGS sequence"/>
</dbReference>
<dbReference type="EMBL" id="QRUY01000027">
    <property type="protein sequence ID" value="RGS05411.1"/>
    <property type="molecule type" value="Genomic_DNA"/>
</dbReference>
<evidence type="ECO:0000313" key="4">
    <source>
        <dbReference type="EMBL" id="RGM37172.1"/>
    </source>
</evidence>
<dbReference type="EMBL" id="QRJS01000012">
    <property type="protein sequence ID" value="RHH46022.1"/>
    <property type="molecule type" value="Genomic_DNA"/>
</dbReference>
<reference evidence="12 13" key="1">
    <citation type="submission" date="2018-08" db="EMBL/GenBank/DDBJ databases">
        <title>A genome reference for cultivated species of the human gut microbiota.</title>
        <authorList>
            <person name="Zou Y."/>
            <person name="Xue W."/>
            <person name="Luo G."/>
        </authorList>
    </citation>
    <scope>NUCLEOTIDE SEQUENCE [LARGE SCALE GENOMIC DNA]</scope>
    <source>
        <strain evidence="6 20">AF24-16AC</strain>
        <strain evidence="11 19">AF31-28B-AC</strain>
        <strain evidence="10 17">AF39-11</strain>
        <strain evidence="9 18">AM17-44</strain>
        <strain evidence="8 15">AM23-23</strain>
        <strain evidence="7 16">AM31-10</strain>
        <strain evidence="5 13">OM06-2</strain>
        <strain evidence="4 12">OM08-14</strain>
        <strain evidence="3 14">TF10-3AC</strain>
    </source>
</reference>
<dbReference type="EMBL" id="QSQT01000013">
    <property type="protein sequence ID" value="RGK55967.1"/>
    <property type="molecule type" value="Genomic_DNA"/>
</dbReference>
<evidence type="ECO:0000313" key="6">
    <source>
        <dbReference type="EMBL" id="RGS05411.1"/>
    </source>
</evidence>
<name>A0A3E4N220_9BACT</name>